<reference evidence="1 2" key="1">
    <citation type="submission" date="2018-07" db="EMBL/GenBank/DDBJ databases">
        <title>Rhizobium leguminosarum strain:ATCC 14479 Genome sequencing and assembly.</title>
        <authorList>
            <person name="Chakraborty R."/>
        </authorList>
    </citation>
    <scope>NUCLEOTIDE SEQUENCE [LARGE SCALE GENOMIC DNA]</scope>
    <source>
        <strain evidence="1 2">ATCC 14479</strain>
    </source>
</reference>
<evidence type="ECO:0008006" key="3">
    <source>
        <dbReference type="Google" id="ProtNLM"/>
    </source>
</evidence>
<dbReference type="EMBL" id="CP030760">
    <property type="protein sequence ID" value="AXA37943.1"/>
    <property type="molecule type" value="Genomic_DNA"/>
</dbReference>
<proteinExistence type="predicted"/>
<accession>A0A2Z4YCC4</accession>
<sequence>MIDPIQLRARLKACPPGHAGWKEFADICIDTLTYLFVPPLAAPVLEGRTHSEIDRRDAIFPNRNHEGQGHWGHLYKELGARMVLFEFKNYDAMDIGKAEVNQTRLYLKQPMGKLAVLCTNKKPNEAAHIARNVAYTEDKKVILFITPKELIEMMAIKERGDDPADLILDLVEMFYIQHE</sequence>
<name>A0A2Z4YCC4_RHILE</name>
<organism evidence="1 2">
    <name type="scientific">Rhizobium leguminosarum</name>
    <dbReference type="NCBI Taxonomy" id="384"/>
    <lineage>
        <taxon>Bacteria</taxon>
        <taxon>Pseudomonadati</taxon>
        <taxon>Pseudomonadota</taxon>
        <taxon>Alphaproteobacteria</taxon>
        <taxon>Hyphomicrobiales</taxon>
        <taxon>Rhizobiaceae</taxon>
        <taxon>Rhizobium/Agrobacterium group</taxon>
        <taxon>Rhizobium</taxon>
    </lineage>
</organism>
<gene>
    <name evidence="1" type="ORF">DLJ82_0326</name>
</gene>
<evidence type="ECO:0000313" key="2">
    <source>
        <dbReference type="Proteomes" id="UP000251166"/>
    </source>
</evidence>
<evidence type="ECO:0000313" key="1">
    <source>
        <dbReference type="EMBL" id="AXA37943.1"/>
    </source>
</evidence>
<protein>
    <recommendedName>
        <fullName evidence="3">Restriction endonuclease type IV Mrr domain-containing protein</fullName>
    </recommendedName>
</protein>
<dbReference type="Proteomes" id="UP000251166">
    <property type="component" value="Chromosome"/>
</dbReference>
<dbReference type="RefSeq" id="WP_112902778.1">
    <property type="nucleotide sequence ID" value="NZ_CP030760.1"/>
</dbReference>
<dbReference type="AlphaFoldDB" id="A0A2Z4YCC4"/>